<feature type="compositionally biased region" description="Basic and acidic residues" evidence="1">
    <location>
        <begin position="75"/>
        <end position="87"/>
    </location>
</feature>
<dbReference type="EMBL" id="CP158490">
    <property type="protein sequence ID" value="XBY21931.1"/>
    <property type="molecule type" value="Genomic_DNA"/>
</dbReference>
<accession>A0AAU7WNI6</accession>
<feature type="region of interest" description="Disordered" evidence="1">
    <location>
        <begin position="75"/>
        <end position="105"/>
    </location>
</feature>
<reference evidence="2" key="1">
    <citation type="submission" date="2024-06" db="EMBL/GenBank/DDBJ databases">
        <authorList>
            <person name="Wu L."/>
        </authorList>
    </citation>
    <scope>NUCLEOTIDE SEQUENCE</scope>
    <source>
        <strain evidence="2">W17</strain>
    </source>
</reference>
<dbReference type="AlphaFoldDB" id="A0AAU7WNI6"/>
<evidence type="ECO:0000313" key="2">
    <source>
        <dbReference type="EMBL" id="XBY21931.1"/>
    </source>
</evidence>
<sequence>MHTEDDTADWLGIPTHEEMLRQHVLLVTAECEQMQQALAACRQSIAKLVEINQELNAQIDAIRAERDAARQDANRAHAECVSKENNKRWNGSVPTWGMTTSDPVP</sequence>
<evidence type="ECO:0000256" key="1">
    <source>
        <dbReference type="SAM" id="MobiDB-lite"/>
    </source>
</evidence>
<feature type="compositionally biased region" description="Polar residues" evidence="1">
    <location>
        <begin position="88"/>
        <end position="105"/>
    </location>
</feature>
<proteinExistence type="predicted"/>
<protein>
    <submittedName>
        <fullName evidence="2">Uncharacterized protein</fullName>
    </submittedName>
</protein>
<dbReference type="RefSeq" id="WP_220222966.1">
    <property type="nucleotide sequence ID" value="NZ_CP158490.1"/>
</dbReference>
<organism evidence="2">
    <name type="scientific">Pseudomonas sp. W17</name>
    <dbReference type="NCBI Taxonomy" id="3144407"/>
    <lineage>
        <taxon>Bacteria</taxon>
        <taxon>Pseudomonadati</taxon>
        <taxon>Pseudomonadota</taxon>
        <taxon>Gammaproteobacteria</taxon>
        <taxon>Pseudomonadales</taxon>
        <taxon>Pseudomonadaceae</taxon>
        <taxon>Pseudomonas</taxon>
    </lineage>
</organism>
<name>A0AAU7WNI6_9PSED</name>
<gene>
    <name evidence="2" type="ORF">ABCR88_20750</name>
</gene>